<keyword evidence="4 6" id="KW-0689">Ribosomal protein</keyword>
<evidence type="ECO:0000313" key="8">
    <source>
        <dbReference type="Proteomes" id="UP000070263"/>
    </source>
</evidence>
<dbReference type="InterPro" id="IPR005485">
    <property type="entry name" value="Rbsml_uL18_euk_arch"/>
</dbReference>
<dbReference type="GO" id="GO:0000027">
    <property type="term" value="P:ribosomal large subunit assembly"/>
    <property type="evidence" value="ECO:0007669"/>
    <property type="project" value="TreeGrafter"/>
</dbReference>
<comment type="subunit">
    <text evidence="6">Part of the 50S ribosomal subunit. Contacts the 5S and 23S rRNAs.</text>
</comment>
<keyword evidence="3 6" id="KW-0694">RNA-binding</keyword>
<evidence type="ECO:0000256" key="1">
    <source>
        <dbReference type="ARBA" id="ARBA00007116"/>
    </source>
</evidence>
<dbReference type="GO" id="GO:0006412">
    <property type="term" value="P:translation"/>
    <property type="evidence" value="ECO:0007669"/>
    <property type="project" value="UniProtKB-UniRule"/>
</dbReference>
<organism evidence="7 8">
    <name type="scientific">candidate division MSBL1 archaeon SCGC-AAA382A20</name>
    <dbReference type="NCBI Taxonomy" id="1698280"/>
    <lineage>
        <taxon>Archaea</taxon>
        <taxon>Methanobacteriati</taxon>
        <taxon>Methanobacteriota</taxon>
        <taxon>candidate division MSBL1</taxon>
    </lineage>
</organism>
<dbReference type="Gene3D" id="3.30.420.100">
    <property type="match status" value="1"/>
</dbReference>
<gene>
    <name evidence="6" type="primary">rpl18</name>
    <name evidence="7" type="ORF">AKJ51_04545</name>
</gene>
<keyword evidence="2 6" id="KW-0699">rRNA-binding</keyword>
<dbReference type="InterPro" id="IPR057268">
    <property type="entry name" value="Ribosomal_L18"/>
</dbReference>
<reference evidence="7 8" key="1">
    <citation type="journal article" date="2016" name="Sci. Rep.">
        <title>Metabolic traits of an uncultured archaeal lineage -MSBL1- from brine pools of the Red Sea.</title>
        <authorList>
            <person name="Mwirichia R."/>
            <person name="Alam I."/>
            <person name="Rashid M."/>
            <person name="Vinu M."/>
            <person name="Ba-Alawi W."/>
            <person name="Anthony Kamau A."/>
            <person name="Kamanda Ngugi D."/>
            <person name="Goker M."/>
            <person name="Klenk H.P."/>
            <person name="Bajic V."/>
            <person name="Stingl U."/>
        </authorList>
    </citation>
    <scope>NUCLEOTIDE SEQUENCE [LARGE SCALE GENOMIC DNA]</scope>
    <source>
        <strain evidence="7">SCGC-AAA382A20</strain>
    </source>
</reference>
<keyword evidence="5 6" id="KW-0687">Ribonucleoprotein</keyword>
<dbReference type="GO" id="GO:0022625">
    <property type="term" value="C:cytosolic large ribosomal subunit"/>
    <property type="evidence" value="ECO:0007669"/>
    <property type="project" value="TreeGrafter"/>
</dbReference>
<dbReference type="Proteomes" id="UP000070263">
    <property type="component" value="Unassembled WGS sequence"/>
</dbReference>
<comment type="caution">
    <text evidence="7">The sequence shown here is derived from an EMBL/GenBank/DDBJ whole genome shotgun (WGS) entry which is preliminary data.</text>
</comment>
<evidence type="ECO:0000256" key="3">
    <source>
        <dbReference type="ARBA" id="ARBA00022884"/>
    </source>
</evidence>
<dbReference type="PANTHER" id="PTHR23410">
    <property type="entry name" value="RIBOSOMAL PROTEIN L5-RELATED"/>
    <property type="match status" value="1"/>
</dbReference>
<dbReference type="HAMAP" id="MF_01337_A">
    <property type="entry name" value="Ribosomal_uL18_A"/>
    <property type="match status" value="1"/>
</dbReference>
<evidence type="ECO:0000256" key="2">
    <source>
        <dbReference type="ARBA" id="ARBA00022730"/>
    </source>
</evidence>
<sequence length="192" mass="21904">MRKLTKSIQHRRRREKKTDYKKRLNLLKSGEKRLVVRKHINDTVAQIVGWNEDGDETVAQADGKQLMKIGWKGHPGNLPSAYLIGYLLGMKAGERDVESAVLDIGLQNVTKENRIYAVVKGVRDAGIDIPANESVLPSEGRIRGEHIEKYASQMSQSEKEKHFSKLLDKDLDPEEISGHFEQVKEKIEEKFE</sequence>
<accession>A0A133VHI6</accession>
<evidence type="ECO:0000313" key="7">
    <source>
        <dbReference type="EMBL" id="KXB05902.1"/>
    </source>
</evidence>
<name>A0A133VHI6_9EURY</name>
<comment type="function">
    <text evidence="6">This is one of the proteins that bind and probably mediate the attachment of the 5S RNA into the large ribosomal subunit, where it forms part of the central protuberance.</text>
</comment>
<dbReference type="SUPFAM" id="SSF53137">
    <property type="entry name" value="Translational machinery components"/>
    <property type="match status" value="1"/>
</dbReference>
<evidence type="ECO:0000256" key="6">
    <source>
        <dbReference type="HAMAP-Rule" id="MF_01337"/>
    </source>
</evidence>
<dbReference type="InterPro" id="IPR057267">
    <property type="entry name" value="Rbsml_uL18_arch"/>
</dbReference>
<dbReference type="Pfam" id="PF17144">
    <property type="entry name" value="Ribosomal_L5e"/>
    <property type="match status" value="2"/>
</dbReference>
<dbReference type="CDD" id="cd00432">
    <property type="entry name" value="Ribosomal_L18_L5e"/>
    <property type="match status" value="1"/>
</dbReference>
<dbReference type="GO" id="GO:0008097">
    <property type="term" value="F:5S rRNA binding"/>
    <property type="evidence" value="ECO:0007669"/>
    <property type="project" value="InterPro"/>
</dbReference>
<dbReference type="EMBL" id="LHYE01000069">
    <property type="protein sequence ID" value="KXB05902.1"/>
    <property type="molecule type" value="Genomic_DNA"/>
</dbReference>
<dbReference type="GO" id="GO:0003735">
    <property type="term" value="F:structural constituent of ribosome"/>
    <property type="evidence" value="ECO:0007669"/>
    <property type="project" value="InterPro"/>
</dbReference>
<dbReference type="NCBIfam" id="NF006342">
    <property type="entry name" value="PRK08569.1"/>
    <property type="match status" value="1"/>
</dbReference>
<evidence type="ECO:0000256" key="4">
    <source>
        <dbReference type="ARBA" id="ARBA00022980"/>
    </source>
</evidence>
<evidence type="ECO:0000256" key="5">
    <source>
        <dbReference type="ARBA" id="ARBA00023274"/>
    </source>
</evidence>
<dbReference type="PANTHER" id="PTHR23410:SF12">
    <property type="entry name" value="LARGE RIBOSOMAL SUBUNIT PROTEIN UL18"/>
    <property type="match status" value="1"/>
</dbReference>
<comment type="similarity">
    <text evidence="1 6">Belongs to the universal ribosomal protein uL18 family.</text>
</comment>
<keyword evidence="8" id="KW-1185">Reference proteome</keyword>
<protein>
    <recommendedName>
        <fullName evidence="6">Large ribosomal subunit protein uL18</fullName>
    </recommendedName>
</protein>
<proteinExistence type="inferred from homology"/>
<dbReference type="AlphaFoldDB" id="A0A133VHI6"/>